<sequence>MKSKINYNCLRLLLGLFLFIVFLTSCNREGKIEDTPTSGNIKISIDEAFEPIIDSHIYAFQKFYKYAKVTPAYKSEAETVKDLLQDSARLVVISRQLTNSEKEVFAQQKITPRITKIAIDGVALITHPTNIDTTFTMEELRNIFSGKVNTWKQLNPTSKLADITIVFDNAGSSTARYITDSITNNQPLPKNTFAAKTNKALVDYVAQTPNALGVIGVNWISDFDDTTAIGFLRKVKVAAVSTNPDKTVTDSYYQPFQGYLAQESYPLRRNVYIVSREARAGLGTGFASFVAGDKGQRIILKSGLVPATMPVRIISIKE</sequence>
<gene>
    <name evidence="3" type="ORF">AHMF7616_04912</name>
</gene>
<name>A0A369QMY6_9BACT</name>
<feature type="domain" description="PBP" evidence="2">
    <location>
        <begin position="34"/>
        <end position="293"/>
    </location>
</feature>
<dbReference type="OrthoDB" id="1450880at2"/>
<evidence type="ECO:0000259" key="2">
    <source>
        <dbReference type="Pfam" id="PF12849"/>
    </source>
</evidence>
<reference evidence="3 4" key="1">
    <citation type="submission" date="2018-04" db="EMBL/GenBank/DDBJ databases">
        <title>Adhaeribacter sp. HMF7616 genome sequencing and assembly.</title>
        <authorList>
            <person name="Kang H."/>
            <person name="Kang J."/>
            <person name="Cha I."/>
            <person name="Kim H."/>
            <person name="Joh K."/>
        </authorList>
    </citation>
    <scope>NUCLEOTIDE SEQUENCE [LARGE SCALE GENOMIC DNA]</scope>
    <source>
        <strain evidence="3 4">HMF7616</strain>
    </source>
</reference>
<organism evidence="3 4">
    <name type="scientific">Adhaeribacter pallidiroseus</name>
    <dbReference type="NCBI Taxonomy" id="2072847"/>
    <lineage>
        <taxon>Bacteria</taxon>
        <taxon>Pseudomonadati</taxon>
        <taxon>Bacteroidota</taxon>
        <taxon>Cytophagia</taxon>
        <taxon>Cytophagales</taxon>
        <taxon>Hymenobacteraceae</taxon>
        <taxon>Adhaeribacter</taxon>
    </lineage>
</organism>
<dbReference type="EMBL" id="QASA01000001">
    <property type="protein sequence ID" value="RDC66281.1"/>
    <property type="molecule type" value="Genomic_DNA"/>
</dbReference>
<dbReference type="Gene3D" id="3.40.190.10">
    <property type="entry name" value="Periplasmic binding protein-like II"/>
    <property type="match status" value="2"/>
</dbReference>
<proteinExistence type="predicted"/>
<evidence type="ECO:0000256" key="1">
    <source>
        <dbReference type="ARBA" id="ARBA00022729"/>
    </source>
</evidence>
<dbReference type="PANTHER" id="PTHR30570:SF1">
    <property type="entry name" value="PHOSPHATE-BINDING PROTEIN PSTS"/>
    <property type="match status" value="1"/>
</dbReference>
<dbReference type="SUPFAM" id="SSF53850">
    <property type="entry name" value="Periplasmic binding protein-like II"/>
    <property type="match status" value="1"/>
</dbReference>
<dbReference type="AlphaFoldDB" id="A0A369QMY6"/>
<evidence type="ECO:0000313" key="4">
    <source>
        <dbReference type="Proteomes" id="UP000253919"/>
    </source>
</evidence>
<comment type="caution">
    <text evidence="3">The sequence shown here is derived from an EMBL/GenBank/DDBJ whole genome shotgun (WGS) entry which is preliminary data.</text>
</comment>
<dbReference type="Pfam" id="PF12849">
    <property type="entry name" value="PBP_like_2"/>
    <property type="match status" value="1"/>
</dbReference>
<evidence type="ECO:0000313" key="3">
    <source>
        <dbReference type="EMBL" id="RDC66281.1"/>
    </source>
</evidence>
<accession>A0A369QMY6</accession>
<protein>
    <recommendedName>
        <fullName evidence="2">PBP domain-containing protein</fullName>
    </recommendedName>
</protein>
<dbReference type="Proteomes" id="UP000253919">
    <property type="component" value="Unassembled WGS sequence"/>
</dbReference>
<keyword evidence="4" id="KW-1185">Reference proteome</keyword>
<dbReference type="RefSeq" id="WP_115375168.1">
    <property type="nucleotide sequence ID" value="NZ_QASA01000001.1"/>
</dbReference>
<dbReference type="PROSITE" id="PS51257">
    <property type="entry name" value="PROKAR_LIPOPROTEIN"/>
    <property type="match status" value="1"/>
</dbReference>
<dbReference type="InterPro" id="IPR024370">
    <property type="entry name" value="PBP_domain"/>
</dbReference>
<keyword evidence="1" id="KW-0732">Signal</keyword>
<dbReference type="PANTHER" id="PTHR30570">
    <property type="entry name" value="PERIPLASMIC PHOSPHATE BINDING COMPONENT OF PHOSPHATE ABC TRANSPORTER"/>
    <property type="match status" value="1"/>
</dbReference>
<dbReference type="InterPro" id="IPR050811">
    <property type="entry name" value="Phosphate_ABC_transporter"/>
</dbReference>